<dbReference type="Proteomes" id="UP000252187">
    <property type="component" value="Unassembled WGS sequence"/>
</dbReference>
<gene>
    <name evidence="8" type="ORF">DQ226_07960</name>
</gene>
<dbReference type="InterPro" id="IPR018376">
    <property type="entry name" value="Enoyl-CoA_hyd/isom_CS"/>
</dbReference>
<dbReference type="PANTHER" id="PTHR43459:SF1">
    <property type="entry name" value="EG:BACN32G11.4 PROTEIN"/>
    <property type="match status" value="1"/>
</dbReference>
<evidence type="ECO:0000313" key="9">
    <source>
        <dbReference type="Proteomes" id="UP000252187"/>
    </source>
</evidence>
<accession>A0A365PAR6</accession>
<evidence type="ECO:0000256" key="4">
    <source>
        <dbReference type="ARBA" id="ARBA00023709"/>
    </source>
</evidence>
<keyword evidence="8" id="KW-0413">Isomerase</keyword>
<comment type="similarity">
    <text evidence="2 6">Belongs to the enoyl-CoA hydratase/isomerase family.</text>
</comment>
<feature type="region of interest" description="Disordered" evidence="7">
    <location>
        <begin position="263"/>
        <end position="283"/>
    </location>
</feature>
<evidence type="ECO:0000256" key="7">
    <source>
        <dbReference type="SAM" id="MobiDB-lite"/>
    </source>
</evidence>
<dbReference type="PANTHER" id="PTHR43459">
    <property type="entry name" value="ENOYL-COA HYDRATASE"/>
    <property type="match status" value="1"/>
</dbReference>
<dbReference type="PROSITE" id="PS00166">
    <property type="entry name" value="ENOYL_COA_HYDRATASE"/>
    <property type="match status" value="1"/>
</dbReference>
<dbReference type="SUPFAM" id="SSF52096">
    <property type="entry name" value="ClpP/crotonase"/>
    <property type="match status" value="1"/>
</dbReference>
<dbReference type="GO" id="GO:0004300">
    <property type="term" value="F:enoyl-CoA hydratase activity"/>
    <property type="evidence" value="ECO:0007669"/>
    <property type="project" value="UniProtKB-EC"/>
</dbReference>
<dbReference type="GO" id="GO:0006631">
    <property type="term" value="P:fatty acid metabolic process"/>
    <property type="evidence" value="ECO:0007669"/>
    <property type="project" value="UniProtKB-KW"/>
</dbReference>
<protein>
    <submittedName>
        <fullName evidence="8">Enoyl-CoA hydratase/isomerase family protein</fullName>
    </submittedName>
</protein>
<comment type="function">
    <text evidence="1">Could possibly oxidize fatty acids using specific components.</text>
</comment>
<evidence type="ECO:0000313" key="8">
    <source>
        <dbReference type="EMBL" id="RBA37079.1"/>
    </source>
</evidence>
<comment type="catalytic activity">
    <reaction evidence="5">
        <text>a 4-saturated-(3S)-3-hydroxyacyl-CoA = a (3E)-enoyl-CoA + H2O</text>
        <dbReference type="Rhea" id="RHEA:20724"/>
        <dbReference type="ChEBI" id="CHEBI:15377"/>
        <dbReference type="ChEBI" id="CHEBI:58521"/>
        <dbReference type="ChEBI" id="CHEBI:137480"/>
        <dbReference type="EC" id="4.2.1.17"/>
    </reaction>
</comment>
<keyword evidence="3" id="KW-0443">Lipid metabolism</keyword>
<dbReference type="InterPro" id="IPR029045">
    <property type="entry name" value="ClpP/crotonase-like_dom_sf"/>
</dbReference>
<comment type="catalytic activity">
    <reaction evidence="4">
        <text>a (3S)-3-hydroxyacyl-CoA = a (2E)-enoyl-CoA + H2O</text>
        <dbReference type="Rhea" id="RHEA:16105"/>
        <dbReference type="ChEBI" id="CHEBI:15377"/>
        <dbReference type="ChEBI" id="CHEBI:57318"/>
        <dbReference type="ChEBI" id="CHEBI:58856"/>
        <dbReference type="EC" id="4.2.1.17"/>
    </reaction>
</comment>
<name>A0A365PAR6_9ACTN</name>
<reference evidence="8 9" key="1">
    <citation type="submission" date="2018-06" db="EMBL/GenBank/DDBJ databases">
        <title>Whole genome sequencing of four bacterial strains from South Shetland trench revealing bio-synthetic gene clusters.</title>
        <authorList>
            <person name="Abdel-Mageed W.M."/>
            <person name="Lehri B."/>
            <person name="Jarmusch S.A."/>
            <person name="Miranda K."/>
            <person name="Goodfellow M."/>
            <person name="Jaspars M."/>
            <person name="Karlyshev A.V."/>
        </authorList>
    </citation>
    <scope>NUCLEOTIDE SEQUENCE [LARGE SCALE GENOMIC DNA]</scope>
    <source>
        <strain evidence="8 9">SST1</strain>
    </source>
</reference>
<dbReference type="EMBL" id="QNTT01000016">
    <property type="protein sequence ID" value="RBA37079.1"/>
    <property type="molecule type" value="Genomic_DNA"/>
</dbReference>
<organism evidence="8 9">
    <name type="scientific">Dietzia maris</name>
    <dbReference type="NCBI Taxonomy" id="37915"/>
    <lineage>
        <taxon>Bacteria</taxon>
        <taxon>Bacillati</taxon>
        <taxon>Actinomycetota</taxon>
        <taxon>Actinomycetes</taxon>
        <taxon>Mycobacteriales</taxon>
        <taxon>Dietziaceae</taxon>
        <taxon>Dietzia</taxon>
    </lineage>
</organism>
<dbReference type="Gene3D" id="3.90.226.10">
    <property type="entry name" value="2-enoyl-CoA Hydratase, Chain A, domain 1"/>
    <property type="match status" value="1"/>
</dbReference>
<evidence type="ECO:0000256" key="3">
    <source>
        <dbReference type="ARBA" id="ARBA00022832"/>
    </source>
</evidence>
<evidence type="ECO:0000256" key="1">
    <source>
        <dbReference type="ARBA" id="ARBA00002994"/>
    </source>
</evidence>
<dbReference type="GO" id="GO:0016853">
    <property type="term" value="F:isomerase activity"/>
    <property type="evidence" value="ECO:0007669"/>
    <property type="project" value="UniProtKB-KW"/>
</dbReference>
<dbReference type="CDD" id="cd06558">
    <property type="entry name" value="crotonase-like"/>
    <property type="match status" value="1"/>
</dbReference>
<dbReference type="InterPro" id="IPR014748">
    <property type="entry name" value="Enoyl-CoA_hydra_C"/>
</dbReference>
<keyword evidence="3" id="KW-0276">Fatty acid metabolism</keyword>
<evidence type="ECO:0000256" key="6">
    <source>
        <dbReference type="RuleBase" id="RU003707"/>
    </source>
</evidence>
<evidence type="ECO:0000256" key="5">
    <source>
        <dbReference type="ARBA" id="ARBA00023717"/>
    </source>
</evidence>
<comment type="caution">
    <text evidence="8">The sequence shown here is derived from an EMBL/GenBank/DDBJ whole genome shotgun (WGS) entry which is preliminary data.</text>
</comment>
<dbReference type="InterPro" id="IPR001753">
    <property type="entry name" value="Enoyl-CoA_hydra/iso"/>
</dbReference>
<dbReference type="AlphaFoldDB" id="A0A365PAR6"/>
<sequence length="283" mass="29124">MTADLTATPLVTLTDGVLTLPVSLEGKGNSLDSDAVDQAAIALRALLDGEIEAGSVLLVGLGKNFCNGGNVPGFAAAEDRSEHVRELADRLHGVVRMLDEVTVPVVAAVAGWAAGAGASLAMAADFSVGGPDTRLLAAYPGIGLSPDGGMSWRLPRAVGQPAARAFILGNEPMDGERAFQLGVLTTFVDGDVREAARSLAVRLAAGPRESHAAAKALLRASENATLSDQLDAERESIARLAVSPDGIEGVDAFVAKRVRSSDGAEGGLSRERHVVDRPGPLHL</sequence>
<dbReference type="Pfam" id="PF00378">
    <property type="entry name" value="ECH_1"/>
    <property type="match status" value="1"/>
</dbReference>
<dbReference type="Gene3D" id="1.10.12.10">
    <property type="entry name" value="Lyase 2-enoyl-coa Hydratase, Chain A, domain 2"/>
    <property type="match status" value="1"/>
</dbReference>
<proteinExistence type="inferred from homology"/>
<evidence type="ECO:0000256" key="2">
    <source>
        <dbReference type="ARBA" id="ARBA00005254"/>
    </source>
</evidence>